<dbReference type="PANTHER" id="PTHR20855:SF52">
    <property type="entry name" value="ADIPONECTIN RECEPTOR PROTEIN"/>
    <property type="match status" value="1"/>
</dbReference>
<dbReference type="GO" id="GO:0006882">
    <property type="term" value="P:intracellular zinc ion homeostasis"/>
    <property type="evidence" value="ECO:0007669"/>
    <property type="project" value="TreeGrafter"/>
</dbReference>
<keyword evidence="6" id="KW-0862">Zinc</keyword>
<protein>
    <submittedName>
        <fullName evidence="9">Uncharacterized protein</fullName>
    </submittedName>
</protein>
<dbReference type="RefSeq" id="XP_051444886.1">
    <property type="nucleotide sequence ID" value="XM_051588780.1"/>
</dbReference>
<dbReference type="EMBL" id="MU620916">
    <property type="protein sequence ID" value="KAI8579882.1"/>
    <property type="molecule type" value="Genomic_DNA"/>
</dbReference>
<evidence type="ECO:0000256" key="8">
    <source>
        <dbReference type="SAM" id="Phobius"/>
    </source>
</evidence>
<accession>A0AAD5EAR9</accession>
<feature type="transmembrane region" description="Helical" evidence="8">
    <location>
        <begin position="167"/>
        <end position="187"/>
    </location>
</feature>
<dbReference type="Proteomes" id="UP001206595">
    <property type="component" value="Unassembled WGS sequence"/>
</dbReference>
<feature type="binding site" evidence="6">
    <location>
        <position position="299"/>
    </location>
    <ligand>
        <name>Zn(2+)</name>
        <dbReference type="ChEBI" id="CHEBI:29105"/>
    </ligand>
</feature>
<evidence type="ECO:0000313" key="9">
    <source>
        <dbReference type="EMBL" id="KAI8579882.1"/>
    </source>
</evidence>
<feature type="binding site" evidence="6">
    <location>
        <position position="149"/>
    </location>
    <ligand>
        <name>Zn(2+)</name>
        <dbReference type="ChEBI" id="CHEBI:29105"/>
    </ligand>
</feature>
<keyword evidence="5 8" id="KW-0472">Membrane</keyword>
<organism evidence="9 10">
    <name type="scientific">Umbelopsis ramanniana AG</name>
    <dbReference type="NCBI Taxonomy" id="1314678"/>
    <lineage>
        <taxon>Eukaryota</taxon>
        <taxon>Fungi</taxon>
        <taxon>Fungi incertae sedis</taxon>
        <taxon>Mucoromycota</taxon>
        <taxon>Mucoromycotina</taxon>
        <taxon>Umbelopsidomycetes</taxon>
        <taxon>Umbelopsidales</taxon>
        <taxon>Umbelopsidaceae</taxon>
        <taxon>Umbelopsis</taxon>
    </lineage>
</organism>
<dbReference type="Pfam" id="PF03006">
    <property type="entry name" value="HlyIII"/>
    <property type="match status" value="1"/>
</dbReference>
<dbReference type="GeneID" id="75914125"/>
<feature type="region of interest" description="Disordered" evidence="7">
    <location>
        <begin position="1"/>
        <end position="40"/>
    </location>
</feature>
<keyword evidence="3 8" id="KW-0812">Transmembrane</keyword>
<keyword evidence="10" id="KW-1185">Reference proteome</keyword>
<evidence type="ECO:0000313" key="10">
    <source>
        <dbReference type="Proteomes" id="UP001206595"/>
    </source>
</evidence>
<comment type="caution">
    <text evidence="9">The sequence shown here is derived from an EMBL/GenBank/DDBJ whole genome shotgun (WGS) entry which is preliminary data.</text>
</comment>
<feature type="transmembrane region" description="Helical" evidence="8">
    <location>
        <begin position="258"/>
        <end position="276"/>
    </location>
</feature>
<dbReference type="GO" id="GO:0046872">
    <property type="term" value="F:metal ion binding"/>
    <property type="evidence" value="ECO:0007669"/>
    <property type="project" value="UniProtKB-KW"/>
</dbReference>
<dbReference type="PANTHER" id="PTHR20855">
    <property type="entry name" value="ADIPOR/PROGESTIN RECEPTOR-RELATED"/>
    <property type="match status" value="1"/>
</dbReference>
<name>A0AAD5EAR9_UMBRA</name>
<feature type="binding site" evidence="6">
    <location>
        <position position="295"/>
    </location>
    <ligand>
        <name>Zn(2+)</name>
        <dbReference type="ChEBI" id="CHEBI:29105"/>
    </ligand>
</feature>
<evidence type="ECO:0000256" key="6">
    <source>
        <dbReference type="PIRSR" id="PIRSR604254-1"/>
    </source>
</evidence>
<evidence type="ECO:0000256" key="5">
    <source>
        <dbReference type="ARBA" id="ARBA00023136"/>
    </source>
</evidence>
<dbReference type="InterPro" id="IPR004254">
    <property type="entry name" value="AdipoR/HlyIII-related"/>
</dbReference>
<gene>
    <name evidence="9" type="ORF">K450DRAFT_239531</name>
</gene>
<evidence type="ECO:0000256" key="7">
    <source>
        <dbReference type="SAM" id="MobiDB-lite"/>
    </source>
</evidence>
<feature type="transmembrane region" description="Helical" evidence="8">
    <location>
        <begin position="128"/>
        <end position="146"/>
    </location>
</feature>
<feature type="transmembrane region" description="Helical" evidence="8">
    <location>
        <begin position="97"/>
        <end position="116"/>
    </location>
</feature>
<dbReference type="GO" id="GO:0016020">
    <property type="term" value="C:membrane"/>
    <property type="evidence" value="ECO:0007669"/>
    <property type="project" value="UniProtKB-SubCell"/>
</dbReference>
<proteinExistence type="inferred from homology"/>
<feature type="compositionally biased region" description="Polar residues" evidence="7">
    <location>
        <begin position="1"/>
        <end position="27"/>
    </location>
</feature>
<comment type="subcellular location">
    <subcellularLocation>
        <location evidence="1">Membrane</location>
        <topology evidence="1">Multi-pass membrane protein</topology>
    </subcellularLocation>
</comment>
<comment type="similarity">
    <text evidence="2">Belongs to the ADIPOR family.</text>
</comment>
<keyword evidence="6" id="KW-0479">Metal-binding</keyword>
<reference evidence="9" key="2">
    <citation type="journal article" date="2022" name="Proc. Natl. Acad. Sci. U.S.A.">
        <title>Diploid-dominant life cycles characterize the early evolution of Fungi.</title>
        <authorList>
            <person name="Amses K.R."/>
            <person name="Simmons D.R."/>
            <person name="Longcore J.E."/>
            <person name="Mondo S.J."/>
            <person name="Seto K."/>
            <person name="Jeronimo G.H."/>
            <person name="Bonds A.E."/>
            <person name="Quandt C.A."/>
            <person name="Davis W.J."/>
            <person name="Chang Y."/>
            <person name="Federici B.A."/>
            <person name="Kuo A."/>
            <person name="LaButti K."/>
            <person name="Pangilinan J."/>
            <person name="Andreopoulos W."/>
            <person name="Tritt A."/>
            <person name="Riley R."/>
            <person name="Hundley H."/>
            <person name="Johnson J."/>
            <person name="Lipzen A."/>
            <person name="Barry K."/>
            <person name="Lang B.F."/>
            <person name="Cuomo C.A."/>
            <person name="Buchler N.E."/>
            <person name="Grigoriev I.V."/>
            <person name="Spatafora J.W."/>
            <person name="Stajich J.E."/>
            <person name="James T.Y."/>
        </authorList>
    </citation>
    <scope>NUCLEOTIDE SEQUENCE</scope>
    <source>
        <strain evidence="9">AG</strain>
    </source>
</reference>
<feature type="transmembrane region" description="Helical" evidence="8">
    <location>
        <begin position="193"/>
        <end position="216"/>
    </location>
</feature>
<feature type="transmembrane region" description="Helical" evidence="8">
    <location>
        <begin position="297"/>
        <end position="320"/>
    </location>
</feature>
<feature type="transmembrane region" description="Helical" evidence="8">
    <location>
        <begin position="228"/>
        <end position="252"/>
    </location>
</feature>
<dbReference type="GO" id="GO:0038023">
    <property type="term" value="F:signaling receptor activity"/>
    <property type="evidence" value="ECO:0007669"/>
    <property type="project" value="TreeGrafter"/>
</dbReference>
<evidence type="ECO:0000256" key="2">
    <source>
        <dbReference type="ARBA" id="ARBA00007018"/>
    </source>
</evidence>
<evidence type="ECO:0000256" key="3">
    <source>
        <dbReference type="ARBA" id="ARBA00022692"/>
    </source>
</evidence>
<evidence type="ECO:0000256" key="1">
    <source>
        <dbReference type="ARBA" id="ARBA00004141"/>
    </source>
</evidence>
<sequence length="330" mass="37155">MSQRRTAATKNTFDSMNSNNSYVNPGSQVKPAANGKHSTSSLLGPSKHTVSWKQLPEWLRDNAYITDGYRPQLDSYVKCAKSVFYLHNEFVNIWSHALGFALFCFLGVVVSWKTVFVPIADTRTMGDIVFFYTFIAGAMSCLGLSSTYHCLSCHSEPVAAYWNRCDYLGIITLILGSYYPMVYYGFYCHPYLQIFYMTAISAIGTATACATMMKHFRTPTYRWMRTSLFLAMGLSGIIPICHGIINFGFAMAFQSISLGHMIAMGAFYVVGALLYGHRIPEKWYPGKFNIWGSSHQIFHVFVVIAAISHYIGVTRAVSFWHNNPGLCELY</sequence>
<evidence type="ECO:0000256" key="4">
    <source>
        <dbReference type="ARBA" id="ARBA00022989"/>
    </source>
</evidence>
<dbReference type="AlphaFoldDB" id="A0AAD5EAR9"/>
<keyword evidence="4 8" id="KW-1133">Transmembrane helix</keyword>
<reference evidence="9" key="1">
    <citation type="submission" date="2021-06" db="EMBL/GenBank/DDBJ databases">
        <authorList>
            <consortium name="DOE Joint Genome Institute"/>
            <person name="Mondo S.J."/>
            <person name="Amses K.R."/>
            <person name="Simmons D.R."/>
            <person name="Longcore J.E."/>
            <person name="Seto K."/>
            <person name="Alves G.H."/>
            <person name="Bonds A.E."/>
            <person name="Quandt C.A."/>
            <person name="Davis W.J."/>
            <person name="Chang Y."/>
            <person name="Letcher P.M."/>
            <person name="Powell M.J."/>
            <person name="Kuo A."/>
            <person name="Labutti K."/>
            <person name="Pangilinan J."/>
            <person name="Andreopoulos W."/>
            <person name="Tritt A."/>
            <person name="Riley R."/>
            <person name="Hundley H."/>
            <person name="Johnson J."/>
            <person name="Lipzen A."/>
            <person name="Barry K."/>
            <person name="Berbee M.L."/>
            <person name="Buchler N.E."/>
            <person name="Grigoriev I.V."/>
            <person name="Spatafora J.W."/>
            <person name="Stajich J.E."/>
            <person name="James T.Y."/>
        </authorList>
    </citation>
    <scope>NUCLEOTIDE SEQUENCE</scope>
    <source>
        <strain evidence="9">AG</strain>
    </source>
</reference>